<sequence length="209" mass="22209">MFFHTLAIAATALSAVSALPAPANHFTTSYGEPTAVNQAEVAVSTTAPSSTYTSTPSKTVCLTGVTHTVAVGRGGLRFDPDNVVADIGDVVEWHYLPANHSVAQSSFDKPCQPLNGHAFNSGFFPTKEGQNPEVFQIVVEDKTPIWYYCAQTKGNHCQSGMVGVVNQKFDTPFTLAAHRELAAKTNVSTTLPNVQGGYRIANPNPLSGL</sequence>
<feature type="chain" id="PRO_5041324002" evidence="1">
    <location>
        <begin position="19"/>
        <end position="209"/>
    </location>
</feature>
<dbReference type="InterPro" id="IPR052953">
    <property type="entry name" value="Ser-rich/MCO-related"/>
</dbReference>
<dbReference type="Gene3D" id="2.60.40.420">
    <property type="entry name" value="Cupredoxins - blue copper proteins"/>
    <property type="match status" value="1"/>
</dbReference>
<organism evidence="2 3">
    <name type="scientific">Coniochaeta hoffmannii</name>
    <dbReference type="NCBI Taxonomy" id="91930"/>
    <lineage>
        <taxon>Eukaryota</taxon>
        <taxon>Fungi</taxon>
        <taxon>Dikarya</taxon>
        <taxon>Ascomycota</taxon>
        <taxon>Pezizomycotina</taxon>
        <taxon>Sordariomycetes</taxon>
        <taxon>Sordariomycetidae</taxon>
        <taxon>Coniochaetales</taxon>
        <taxon>Coniochaetaceae</taxon>
        <taxon>Coniochaeta</taxon>
    </lineage>
</organism>
<proteinExistence type="predicted"/>
<dbReference type="InterPro" id="IPR008972">
    <property type="entry name" value="Cupredoxin"/>
</dbReference>
<accession>A0AA38SDD1</accession>
<dbReference type="EMBL" id="JANBVN010000009">
    <property type="protein sequence ID" value="KAJ9164790.1"/>
    <property type="molecule type" value="Genomic_DNA"/>
</dbReference>
<dbReference type="PANTHER" id="PTHR34883:SF15">
    <property type="entry name" value="EXTRACELLULAR SERINE-RICH PROTEIN"/>
    <property type="match status" value="1"/>
</dbReference>
<name>A0AA38SDD1_9PEZI</name>
<dbReference type="PANTHER" id="PTHR34883">
    <property type="entry name" value="SERINE-RICH PROTEIN, PUTATIVE-RELATED-RELATED"/>
    <property type="match status" value="1"/>
</dbReference>
<keyword evidence="1" id="KW-0732">Signal</keyword>
<comment type="caution">
    <text evidence="2">The sequence shown here is derived from an EMBL/GenBank/DDBJ whole genome shotgun (WGS) entry which is preliminary data.</text>
</comment>
<reference evidence="2" key="1">
    <citation type="submission" date="2022-07" db="EMBL/GenBank/DDBJ databases">
        <title>Fungi with potential for degradation of polypropylene.</title>
        <authorList>
            <person name="Gostincar C."/>
        </authorList>
    </citation>
    <scope>NUCLEOTIDE SEQUENCE</scope>
    <source>
        <strain evidence="2">EXF-13287</strain>
    </source>
</reference>
<gene>
    <name evidence="2" type="ORF">NKR19_g1048</name>
</gene>
<dbReference type="SUPFAM" id="SSF49503">
    <property type="entry name" value="Cupredoxins"/>
    <property type="match status" value="1"/>
</dbReference>
<evidence type="ECO:0000256" key="1">
    <source>
        <dbReference type="SAM" id="SignalP"/>
    </source>
</evidence>
<evidence type="ECO:0000313" key="2">
    <source>
        <dbReference type="EMBL" id="KAJ9164790.1"/>
    </source>
</evidence>
<dbReference type="Proteomes" id="UP001174691">
    <property type="component" value="Unassembled WGS sequence"/>
</dbReference>
<protein>
    <submittedName>
        <fullName evidence="2">Cupredoxin</fullName>
    </submittedName>
</protein>
<evidence type="ECO:0000313" key="3">
    <source>
        <dbReference type="Proteomes" id="UP001174691"/>
    </source>
</evidence>
<keyword evidence="3" id="KW-1185">Reference proteome</keyword>
<dbReference type="CDD" id="cd00920">
    <property type="entry name" value="Cupredoxin"/>
    <property type="match status" value="1"/>
</dbReference>
<dbReference type="AlphaFoldDB" id="A0AA38SDD1"/>
<feature type="signal peptide" evidence="1">
    <location>
        <begin position="1"/>
        <end position="18"/>
    </location>
</feature>